<gene>
    <name evidence="2" type="ORF">D1614_19050</name>
</gene>
<name>A0A399SW31_9BACT</name>
<protein>
    <submittedName>
        <fullName evidence="2">Uncharacterized protein</fullName>
    </submittedName>
</protein>
<evidence type="ECO:0000313" key="3">
    <source>
        <dbReference type="Proteomes" id="UP000265926"/>
    </source>
</evidence>
<evidence type="ECO:0000313" key="2">
    <source>
        <dbReference type="EMBL" id="RIJ46305.1"/>
    </source>
</evidence>
<feature type="coiled-coil region" evidence="1">
    <location>
        <begin position="35"/>
        <end position="62"/>
    </location>
</feature>
<accession>A0A399SW31</accession>
<dbReference type="Proteomes" id="UP000265926">
    <property type="component" value="Unassembled WGS sequence"/>
</dbReference>
<reference evidence="2 3" key="1">
    <citation type="submission" date="2018-08" db="EMBL/GenBank/DDBJ databases">
        <title>Pallidiluteibacterium maritimus gen. nov., sp. nov., isolated from coastal sediment.</title>
        <authorList>
            <person name="Zhou L.Y."/>
        </authorList>
    </citation>
    <scope>NUCLEOTIDE SEQUENCE [LARGE SCALE GENOMIC DNA]</scope>
    <source>
        <strain evidence="2 3">XSD2</strain>
    </source>
</reference>
<keyword evidence="3" id="KW-1185">Reference proteome</keyword>
<dbReference type="EMBL" id="QWGR01000015">
    <property type="protein sequence ID" value="RIJ46305.1"/>
    <property type="molecule type" value="Genomic_DNA"/>
</dbReference>
<organism evidence="2 3">
    <name type="scientific">Maribellus luteus</name>
    <dbReference type="NCBI Taxonomy" id="2305463"/>
    <lineage>
        <taxon>Bacteria</taxon>
        <taxon>Pseudomonadati</taxon>
        <taxon>Bacteroidota</taxon>
        <taxon>Bacteroidia</taxon>
        <taxon>Marinilabiliales</taxon>
        <taxon>Prolixibacteraceae</taxon>
        <taxon>Maribellus</taxon>
    </lineage>
</organism>
<sequence>MTVNETTVDVVTWFFQDDSILRSIDLPVNYDTVDILRLSQKYTKEEIEFNKLTEEHRQAQNKLYEDIIKVRRILKKYLIGEGDITNFIISNINKTGKSAIL</sequence>
<comment type="caution">
    <text evidence="2">The sequence shown here is derived from an EMBL/GenBank/DDBJ whole genome shotgun (WGS) entry which is preliminary data.</text>
</comment>
<keyword evidence="1" id="KW-0175">Coiled coil</keyword>
<proteinExistence type="predicted"/>
<evidence type="ECO:0000256" key="1">
    <source>
        <dbReference type="SAM" id="Coils"/>
    </source>
</evidence>
<dbReference type="AlphaFoldDB" id="A0A399SW31"/>